<feature type="region of interest" description="Disordered" evidence="1">
    <location>
        <begin position="209"/>
        <end position="239"/>
    </location>
</feature>
<evidence type="ECO:0000256" key="1">
    <source>
        <dbReference type="SAM" id="MobiDB-lite"/>
    </source>
</evidence>
<reference evidence="2 3" key="1">
    <citation type="submission" date="2006-02" db="EMBL/GenBank/DDBJ databases">
        <authorList>
            <person name="Waterbury J."/>
            <person name="Ferriera S."/>
            <person name="Johnson J."/>
            <person name="Kravitz S."/>
            <person name="Halpern A."/>
            <person name="Remington K."/>
            <person name="Beeson K."/>
            <person name="Tran B."/>
            <person name="Rogers Y.-H."/>
            <person name="Friedman R."/>
            <person name="Venter J.C."/>
        </authorList>
    </citation>
    <scope>NUCLEOTIDE SEQUENCE [LARGE SCALE GENOMIC DNA]</scope>
    <source>
        <strain evidence="2 3">Nb-231</strain>
    </source>
</reference>
<dbReference type="AlphaFoldDB" id="A4BUX9"/>
<organism evidence="2 3">
    <name type="scientific">Nitrococcus mobilis Nb-231</name>
    <dbReference type="NCBI Taxonomy" id="314278"/>
    <lineage>
        <taxon>Bacteria</taxon>
        <taxon>Pseudomonadati</taxon>
        <taxon>Pseudomonadota</taxon>
        <taxon>Gammaproteobacteria</taxon>
        <taxon>Chromatiales</taxon>
        <taxon>Ectothiorhodospiraceae</taxon>
        <taxon>Nitrococcus</taxon>
    </lineage>
</organism>
<dbReference type="Proteomes" id="UP000003374">
    <property type="component" value="Unassembled WGS sequence"/>
</dbReference>
<sequence length="239" mass="25575">MLSQFAERACGGRDRIFTPLVVLKAFLFQVLSQDGSCKHAVARVLSERLQSGQSANSINTGPYCKARQRLPRAPLENAVRESGQTLHQRAPSAWGWRGHRVVLADGTTALMPDTLDNQREFPQQGNQQPGLGFPIVRIVALISLGAGAVLDYALGPYQARAAERALCSAPSCTPCSRATCYSPTATTAPTRSWRCWSTTGCRGSFKSMPSESRIGTAASDSAPRIISLNGPSRPASPCG</sequence>
<comment type="caution">
    <text evidence="2">The sequence shown here is derived from an EMBL/GenBank/DDBJ whole genome shotgun (WGS) entry which is preliminary data.</text>
</comment>
<keyword evidence="3" id="KW-1185">Reference proteome</keyword>
<dbReference type="EMBL" id="AAOF01000021">
    <property type="protein sequence ID" value="EAR20493.1"/>
    <property type="molecule type" value="Genomic_DNA"/>
</dbReference>
<dbReference type="eggNOG" id="COG3385">
    <property type="taxonomic scope" value="Bacteria"/>
</dbReference>
<accession>A4BUX9</accession>
<evidence type="ECO:0000313" key="3">
    <source>
        <dbReference type="Proteomes" id="UP000003374"/>
    </source>
</evidence>
<evidence type="ECO:0000313" key="2">
    <source>
        <dbReference type="EMBL" id="EAR20493.1"/>
    </source>
</evidence>
<proteinExistence type="predicted"/>
<dbReference type="HOGENOM" id="CLU_1160122_0_0_6"/>
<dbReference type="STRING" id="314278.NB231_07065"/>
<gene>
    <name evidence="2" type="ORF">NB231_07065</name>
</gene>
<name>A4BUX9_9GAMM</name>
<protein>
    <recommendedName>
        <fullName evidence="4">Transposase</fullName>
    </recommendedName>
</protein>
<evidence type="ECO:0008006" key="4">
    <source>
        <dbReference type="Google" id="ProtNLM"/>
    </source>
</evidence>